<comment type="caution">
    <text evidence="1">The sequence shown here is derived from an EMBL/GenBank/DDBJ whole genome shotgun (WGS) entry which is preliminary data.</text>
</comment>
<evidence type="ECO:0000313" key="2">
    <source>
        <dbReference type="Proteomes" id="UP000054783"/>
    </source>
</evidence>
<sequence length="176" mass="20425">MKKTATLTRIVKRDEPLVSAITALPRKQSSYEMQYVEAVLSFIGSFFDFAVCKCSMTLALMYYNVETKTKPQECFREIWEAAEKLYGDLIPLPRNIFRQIKTSSVPKESREYCPLTAWKTFLENFFDKLFQHHNNAMRLRALILRFRSSPNKNITTIKPSYSATALDALALRANDY</sequence>
<organism evidence="1 2">
    <name type="scientific">Trichinella patagoniensis</name>
    <dbReference type="NCBI Taxonomy" id="990121"/>
    <lineage>
        <taxon>Eukaryota</taxon>
        <taxon>Metazoa</taxon>
        <taxon>Ecdysozoa</taxon>
        <taxon>Nematoda</taxon>
        <taxon>Enoplea</taxon>
        <taxon>Dorylaimia</taxon>
        <taxon>Trichinellida</taxon>
        <taxon>Trichinellidae</taxon>
        <taxon>Trichinella</taxon>
    </lineage>
</organism>
<dbReference type="AlphaFoldDB" id="A0A0V0ZRE8"/>
<dbReference type="EMBL" id="JYDQ01000101">
    <property type="protein sequence ID" value="KRY15121.1"/>
    <property type="molecule type" value="Genomic_DNA"/>
</dbReference>
<evidence type="ECO:0000313" key="1">
    <source>
        <dbReference type="EMBL" id="KRY15121.1"/>
    </source>
</evidence>
<proteinExistence type="predicted"/>
<keyword evidence="2" id="KW-1185">Reference proteome</keyword>
<reference evidence="1 2" key="1">
    <citation type="submission" date="2015-01" db="EMBL/GenBank/DDBJ databases">
        <title>Evolution of Trichinella species and genotypes.</title>
        <authorList>
            <person name="Korhonen P.K."/>
            <person name="Edoardo P."/>
            <person name="Giuseppe L.R."/>
            <person name="Gasser R.B."/>
        </authorList>
    </citation>
    <scope>NUCLEOTIDE SEQUENCE [LARGE SCALE GENOMIC DNA]</scope>
    <source>
        <strain evidence="1">ISS2496</strain>
    </source>
</reference>
<dbReference type="OrthoDB" id="10290012at2759"/>
<gene>
    <name evidence="1" type="ORF">T12_16533</name>
</gene>
<accession>A0A0V0ZRE8</accession>
<dbReference type="Proteomes" id="UP000054783">
    <property type="component" value="Unassembled WGS sequence"/>
</dbReference>
<protein>
    <submittedName>
        <fullName evidence="1">Uncharacterized protein</fullName>
    </submittedName>
</protein>
<name>A0A0V0ZRE8_9BILA</name>